<dbReference type="EMBL" id="LJUI01000002">
    <property type="protein sequence ID" value="KPK71586.1"/>
    <property type="molecule type" value="Genomic_DNA"/>
</dbReference>
<gene>
    <name evidence="2" type="ORF">AMJ82_00425</name>
</gene>
<organism evidence="2 3">
    <name type="scientific">candidate division TA06 bacterium SM23_40</name>
    <dbReference type="NCBI Taxonomy" id="1703774"/>
    <lineage>
        <taxon>Bacteria</taxon>
        <taxon>Bacteria division TA06</taxon>
    </lineage>
</organism>
<evidence type="ECO:0000256" key="1">
    <source>
        <dbReference type="SAM" id="MobiDB-lite"/>
    </source>
</evidence>
<feature type="region of interest" description="Disordered" evidence="1">
    <location>
        <begin position="77"/>
        <end position="123"/>
    </location>
</feature>
<name>A0A0S8GGF6_UNCT6</name>
<sequence length="123" mass="13270">MVWMAWMTERVGGCAEAVLAMSVGVERRYTSTLDARIFRALVSALPGSCLGDDDAMGEHRTPHRCCQHISTGAGPIWRKSGGPMCTRAARRSEAPAAGSSPERALRGHLSGRREQMTRGSPCL</sequence>
<comment type="caution">
    <text evidence="2">The sequence shown here is derived from an EMBL/GenBank/DDBJ whole genome shotgun (WGS) entry which is preliminary data.</text>
</comment>
<evidence type="ECO:0000313" key="2">
    <source>
        <dbReference type="EMBL" id="KPK71586.1"/>
    </source>
</evidence>
<proteinExistence type="predicted"/>
<dbReference type="Proteomes" id="UP000051717">
    <property type="component" value="Unassembled WGS sequence"/>
</dbReference>
<evidence type="ECO:0000313" key="3">
    <source>
        <dbReference type="Proteomes" id="UP000051717"/>
    </source>
</evidence>
<accession>A0A0S8GGF6</accession>
<protein>
    <submittedName>
        <fullName evidence="2">Uncharacterized protein</fullName>
    </submittedName>
</protein>
<reference evidence="2 3" key="1">
    <citation type="journal article" date="2015" name="Microbiome">
        <title>Genomic resolution of linkages in carbon, nitrogen, and sulfur cycling among widespread estuary sediment bacteria.</title>
        <authorList>
            <person name="Baker B.J."/>
            <person name="Lazar C.S."/>
            <person name="Teske A.P."/>
            <person name="Dick G.J."/>
        </authorList>
    </citation>
    <scope>NUCLEOTIDE SEQUENCE [LARGE SCALE GENOMIC DNA]</scope>
    <source>
        <strain evidence="2">SM23_40</strain>
    </source>
</reference>
<dbReference type="AlphaFoldDB" id="A0A0S8GGF6"/>